<dbReference type="SMART" id="SM00220">
    <property type="entry name" value="S_TKc"/>
    <property type="match status" value="1"/>
</dbReference>
<keyword evidence="3" id="KW-0808">Transferase</keyword>
<feature type="domain" description="Protein kinase" evidence="11">
    <location>
        <begin position="1"/>
        <end position="163"/>
    </location>
</feature>
<dbReference type="Gene3D" id="3.30.200.20">
    <property type="entry name" value="Phosphorylase Kinase, domain 1"/>
    <property type="match status" value="1"/>
</dbReference>
<name>A0A7S4R196_9STRA</name>
<accession>A0A7S4R196</accession>
<dbReference type="PANTHER" id="PTHR24056">
    <property type="entry name" value="CELL DIVISION PROTEIN KINASE"/>
    <property type="match status" value="1"/>
</dbReference>
<keyword evidence="2" id="KW-0723">Serine/threonine-protein kinase</keyword>
<protein>
    <recommendedName>
        <fullName evidence="8">Cyclin-dependent kinase 2 homolog</fullName>
    </recommendedName>
    <alternativeName>
        <fullName evidence="9">Cell division control protein 2 homolog</fullName>
    </alternativeName>
    <alternativeName>
        <fullName evidence="10">cdc2-related kinase 2</fullName>
    </alternativeName>
</protein>
<keyword evidence="4" id="KW-0547">Nucleotide-binding</keyword>
<dbReference type="PROSITE" id="PS50011">
    <property type="entry name" value="PROTEIN_KINASE_DOM"/>
    <property type="match status" value="1"/>
</dbReference>
<dbReference type="SUPFAM" id="SSF56112">
    <property type="entry name" value="Protein kinase-like (PK-like)"/>
    <property type="match status" value="1"/>
</dbReference>
<proteinExistence type="inferred from homology"/>
<gene>
    <name evidence="12" type="ORF">DBRI00130_LOCUS11227</name>
</gene>
<reference evidence="12" key="1">
    <citation type="submission" date="2021-01" db="EMBL/GenBank/DDBJ databases">
        <authorList>
            <person name="Corre E."/>
            <person name="Pelletier E."/>
            <person name="Niang G."/>
            <person name="Scheremetjew M."/>
            <person name="Finn R."/>
            <person name="Kale V."/>
            <person name="Holt S."/>
            <person name="Cochrane G."/>
            <person name="Meng A."/>
            <person name="Brown T."/>
            <person name="Cohen L."/>
        </authorList>
    </citation>
    <scope>NUCLEOTIDE SEQUENCE</scope>
    <source>
        <strain evidence="12">GSO104</strain>
    </source>
</reference>
<dbReference type="InterPro" id="IPR011009">
    <property type="entry name" value="Kinase-like_dom_sf"/>
</dbReference>
<evidence type="ECO:0000256" key="7">
    <source>
        <dbReference type="ARBA" id="ARBA00038543"/>
    </source>
</evidence>
<dbReference type="AlphaFoldDB" id="A0A7S4R196"/>
<evidence type="ECO:0000256" key="2">
    <source>
        <dbReference type="ARBA" id="ARBA00022527"/>
    </source>
</evidence>
<keyword evidence="6" id="KW-0067">ATP-binding</keyword>
<organism evidence="12">
    <name type="scientific">Ditylum brightwellii</name>
    <dbReference type="NCBI Taxonomy" id="49249"/>
    <lineage>
        <taxon>Eukaryota</taxon>
        <taxon>Sar</taxon>
        <taxon>Stramenopiles</taxon>
        <taxon>Ochrophyta</taxon>
        <taxon>Bacillariophyta</taxon>
        <taxon>Mediophyceae</taxon>
        <taxon>Lithodesmiophycidae</taxon>
        <taxon>Lithodesmiales</taxon>
        <taxon>Lithodesmiaceae</taxon>
        <taxon>Ditylum</taxon>
    </lineage>
</organism>
<evidence type="ECO:0000256" key="5">
    <source>
        <dbReference type="ARBA" id="ARBA00022777"/>
    </source>
</evidence>
<evidence type="ECO:0000256" key="8">
    <source>
        <dbReference type="ARBA" id="ARBA00039612"/>
    </source>
</evidence>
<dbReference type="PROSITE" id="PS00108">
    <property type="entry name" value="PROTEIN_KINASE_ST"/>
    <property type="match status" value="1"/>
</dbReference>
<dbReference type="GO" id="GO:0007346">
    <property type="term" value="P:regulation of mitotic cell cycle"/>
    <property type="evidence" value="ECO:0007669"/>
    <property type="project" value="TreeGrafter"/>
</dbReference>
<evidence type="ECO:0000256" key="3">
    <source>
        <dbReference type="ARBA" id="ARBA00022679"/>
    </source>
</evidence>
<dbReference type="GO" id="GO:0005634">
    <property type="term" value="C:nucleus"/>
    <property type="evidence" value="ECO:0007669"/>
    <property type="project" value="TreeGrafter"/>
</dbReference>
<evidence type="ECO:0000256" key="4">
    <source>
        <dbReference type="ARBA" id="ARBA00022741"/>
    </source>
</evidence>
<sequence>MVVGDAFDKVFMVMEFMEMDLQEAMKRSANSPFPQSELKNMLYQILSGLHHMHDKWYLHRDLKTSNILVHESGKVALCDFGLARKYQMPLKALTQMVITLWYRPPELLFGENVYGPEVDMWSVGCIFGELLTKEAMLQGRGELDQIDKIFKLFGCPTDDSWPG</sequence>
<keyword evidence="5" id="KW-0418">Kinase</keyword>
<dbReference type="InterPro" id="IPR008271">
    <property type="entry name" value="Ser/Thr_kinase_AS"/>
</dbReference>
<evidence type="ECO:0000256" key="9">
    <source>
        <dbReference type="ARBA" id="ARBA00041902"/>
    </source>
</evidence>
<dbReference type="InterPro" id="IPR050108">
    <property type="entry name" value="CDK"/>
</dbReference>
<evidence type="ECO:0000256" key="10">
    <source>
        <dbReference type="ARBA" id="ARBA00042858"/>
    </source>
</evidence>
<dbReference type="GO" id="GO:0005524">
    <property type="term" value="F:ATP binding"/>
    <property type="evidence" value="ECO:0007669"/>
    <property type="project" value="UniProtKB-KW"/>
</dbReference>
<dbReference type="Pfam" id="PF00069">
    <property type="entry name" value="Pkinase"/>
    <property type="match status" value="1"/>
</dbReference>
<comment type="similarity">
    <text evidence="1">Belongs to the protein kinase superfamily. CMGC Ser/Thr protein kinase family. CDC2/CDKX subfamily.</text>
</comment>
<dbReference type="InterPro" id="IPR000719">
    <property type="entry name" value="Prot_kinase_dom"/>
</dbReference>
<dbReference type="EMBL" id="HBNS01013964">
    <property type="protein sequence ID" value="CAE4600197.1"/>
    <property type="molecule type" value="Transcribed_RNA"/>
</dbReference>
<dbReference type="GO" id="GO:0004674">
    <property type="term" value="F:protein serine/threonine kinase activity"/>
    <property type="evidence" value="ECO:0007669"/>
    <property type="project" value="UniProtKB-KW"/>
</dbReference>
<dbReference type="PANTHER" id="PTHR24056:SF107">
    <property type="entry name" value="CYCLIN-DEPENDENT KINASE 11A-RELATED"/>
    <property type="match status" value="1"/>
</dbReference>
<dbReference type="FunFam" id="1.10.510.10:FF:000624">
    <property type="entry name" value="Mitogen-activated protein kinase"/>
    <property type="match status" value="1"/>
</dbReference>
<evidence type="ECO:0000256" key="6">
    <source>
        <dbReference type="ARBA" id="ARBA00022840"/>
    </source>
</evidence>
<dbReference type="Gene3D" id="1.10.510.10">
    <property type="entry name" value="Transferase(Phosphotransferase) domain 1"/>
    <property type="match status" value="1"/>
</dbReference>
<evidence type="ECO:0000259" key="11">
    <source>
        <dbReference type="PROSITE" id="PS50011"/>
    </source>
</evidence>
<comment type="subunit">
    <text evidence="7">May form a complex composed of at least the catalytic subunit CRK2 and a cyclin.</text>
</comment>
<evidence type="ECO:0000256" key="1">
    <source>
        <dbReference type="ARBA" id="ARBA00006485"/>
    </source>
</evidence>
<evidence type="ECO:0000313" key="12">
    <source>
        <dbReference type="EMBL" id="CAE4600197.1"/>
    </source>
</evidence>